<comment type="cofactor">
    <cofactor evidence="2">
        <name>Mn(2+)</name>
        <dbReference type="ChEBI" id="CHEBI:29035"/>
    </cofactor>
</comment>
<dbReference type="AlphaFoldDB" id="R7ZU40"/>
<dbReference type="STRING" id="1232681.ADIS_1971"/>
<dbReference type="GO" id="GO:0070006">
    <property type="term" value="F:metalloaminopeptidase activity"/>
    <property type="evidence" value="ECO:0007669"/>
    <property type="project" value="InterPro"/>
</dbReference>
<dbReference type="GO" id="GO:0005829">
    <property type="term" value="C:cytosol"/>
    <property type="evidence" value="ECO:0007669"/>
    <property type="project" value="TreeGrafter"/>
</dbReference>
<evidence type="ECO:0000256" key="6">
    <source>
        <dbReference type="ARBA" id="ARBA00022801"/>
    </source>
</evidence>
<dbReference type="SUPFAM" id="SSF55920">
    <property type="entry name" value="Creatinase/aminopeptidase"/>
    <property type="match status" value="1"/>
</dbReference>
<keyword evidence="5" id="KW-0479">Metal-binding</keyword>
<accession>R7ZU40</accession>
<keyword evidence="6 9" id="KW-0378">Hydrolase</keyword>
<keyword evidence="9" id="KW-0645">Protease</keyword>
<dbReference type="OrthoDB" id="9806388at2"/>
<dbReference type="PANTHER" id="PTHR43226:SF4">
    <property type="entry name" value="XAA-PRO AMINOPEPTIDASE 3"/>
    <property type="match status" value="1"/>
</dbReference>
<dbReference type="InterPro" id="IPR007865">
    <property type="entry name" value="Aminopep_P_N"/>
</dbReference>
<dbReference type="Gene3D" id="3.90.230.10">
    <property type="entry name" value="Creatinase/methionine aminopeptidase superfamily"/>
    <property type="match status" value="1"/>
</dbReference>
<organism evidence="9 10">
    <name type="scientific">Lunatimonas lonarensis</name>
    <dbReference type="NCBI Taxonomy" id="1232681"/>
    <lineage>
        <taxon>Bacteria</taxon>
        <taxon>Pseudomonadati</taxon>
        <taxon>Bacteroidota</taxon>
        <taxon>Cytophagia</taxon>
        <taxon>Cytophagales</taxon>
        <taxon>Cyclobacteriaceae</taxon>
    </lineage>
</organism>
<dbReference type="Pfam" id="PF00557">
    <property type="entry name" value="Peptidase_M24"/>
    <property type="match status" value="1"/>
</dbReference>
<protein>
    <recommendedName>
        <fullName evidence="4">Xaa-Pro aminopeptidase</fullName>
        <ecNumber evidence="4">3.4.11.9</ecNumber>
    </recommendedName>
</protein>
<gene>
    <name evidence="9" type="ORF">ADIS_1971</name>
</gene>
<dbReference type="EC" id="3.4.11.9" evidence="4"/>
<dbReference type="InterPro" id="IPR036005">
    <property type="entry name" value="Creatinase/aminopeptidase-like"/>
</dbReference>
<dbReference type="PANTHER" id="PTHR43226">
    <property type="entry name" value="XAA-PRO AMINOPEPTIDASE 3"/>
    <property type="match status" value="1"/>
</dbReference>
<evidence type="ECO:0000256" key="1">
    <source>
        <dbReference type="ARBA" id="ARBA00001424"/>
    </source>
</evidence>
<evidence type="ECO:0000256" key="5">
    <source>
        <dbReference type="ARBA" id="ARBA00022723"/>
    </source>
</evidence>
<dbReference type="Gene3D" id="3.40.350.10">
    <property type="entry name" value="Creatinase/prolidase N-terminal domain"/>
    <property type="match status" value="1"/>
</dbReference>
<dbReference type="SUPFAM" id="SSF53092">
    <property type="entry name" value="Creatinase/prolidase N-terminal domain"/>
    <property type="match status" value="1"/>
</dbReference>
<reference evidence="9 10" key="1">
    <citation type="submission" date="2013-02" db="EMBL/GenBank/DDBJ databases">
        <title>A novel strain isolated from Lonar lake, Maharashtra, India.</title>
        <authorList>
            <person name="Singh A."/>
        </authorList>
    </citation>
    <scope>NUCLEOTIDE SEQUENCE [LARGE SCALE GENOMIC DNA]</scope>
    <source>
        <strain evidence="9 10">AK24</strain>
    </source>
</reference>
<dbReference type="Proteomes" id="UP000013909">
    <property type="component" value="Unassembled WGS sequence"/>
</dbReference>
<evidence type="ECO:0000259" key="8">
    <source>
        <dbReference type="SMART" id="SM01011"/>
    </source>
</evidence>
<dbReference type="Pfam" id="PF05195">
    <property type="entry name" value="AMP_N"/>
    <property type="match status" value="1"/>
</dbReference>
<evidence type="ECO:0000313" key="10">
    <source>
        <dbReference type="Proteomes" id="UP000013909"/>
    </source>
</evidence>
<evidence type="ECO:0000256" key="4">
    <source>
        <dbReference type="ARBA" id="ARBA00012574"/>
    </source>
</evidence>
<name>R7ZU40_9BACT</name>
<keyword evidence="10" id="KW-1185">Reference proteome</keyword>
<dbReference type="PATRIC" id="fig|1288963.3.peg.1963"/>
<dbReference type="EMBL" id="AQHR01000051">
    <property type="protein sequence ID" value="EON77568.1"/>
    <property type="molecule type" value="Genomic_DNA"/>
</dbReference>
<sequence>MKLFPKEVYQERRKRLKQLMGKGVLVFMGNEESSINYKDNWYPFRQDSSFLYFFGLDLPGLVAIIDVDQNLEVIFGDDVSTEDTVWFGSVPALSTLAESVGVSSVRPAAAMDTFSKTVSLERVHLLPPYRPENLLKIAEWFRVPVPQVPRLVSESFIRSIVSLRSIKSEAELVELNHAVSLSVELHKTVMRGAREGMYEYELLGKVMGGAAAAGGSLSFPPIITTQGQILHNHVYSRKLAEGGMLLGDFGAEAPSHYAGDITRTIPVDPTFSSQQREVYQLVLDAYQLAVGALKPGMFFKEVHLMACARLTEGLKSMGLMKGDTHEAVAQGAHALFFQCGLGHMMGLDVHDMEDLGEQYVGYTDTLKKSTQFGLKSLRLGRQLEAGFVVTVEPGLYFIPQLMDQWQAAGLHTDFINYGELKHFRDFGGIRVEDAYLITPKGSEVLGPPLEIEIEEVEALRAL</sequence>
<evidence type="ECO:0000256" key="3">
    <source>
        <dbReference type="ARBA" id="ARBA00008766"/>
    </source>
</evidence>
<dbReference type="InterPro" id="IPR052433">
    <property type="entry name" value="X-Pro_dipept-like"/>
</dbReference>
<dbReference type="InterPro" id="IPR029149">
    <property type="entry name" value="Creatin/AminoP/Spt16_N"/>
</dbReference>
<proteinExistence type="inferred from homology"/>
<dbReference type="RefSeq" id="WP_010854109.1">
    <property type="nucleotide sequence ID" value="NZ_AQHR01000051.1"/>
</dbReference>
<dbReference type="GO" id="GO:0030145">
    <property type="term" value="F:manganese ion binding"/>
    <property type="evidence" value="ECO:0007669"/>
    <property type="project" value="InterPro"/>
</dbReference>
<dbReference type="GO" id="GO:0006508">
    <property type="term" value="P:proteolysis"/>
    <property type="evidence" value="ECO:0007669"/>
    <property type="project" value="TreeGrafter"/>
</dbReference>
<evidence type="ECO:0000256" key="2">
    <source>
        <dbReference type="ARBA" id="ARBA00001936"/>
    </source>
</evidence>
<dbReference type="InterPro" id="IPR000994">
    <property type="entry name" value="Pept_M24"/>
</dbReference>
<feature type="domain" description="Aminopeptidase P N-terminal" evidence="8">
    <location>
        <begin position="4"/>
        <end position="134"/>
    </location>
</feature>
<evidence type="ECO:0000313" key="9">
    <source>
        <dbReference type="EMBL" id="EON77568.1"/>
    </source>
</evidence>
<comment type="catalytic activity">
    <reaction evidence="1">
        <text>Release of any N-terminal amino acid, including proline, that is linked to proline, even from a dipeptide or tripeptide.</text>
        <dbReference type="EC" id="3.4.11.9"/>
    </reaction>
</comment>
<keyword evidence="9" id="KW-0031">Aminopeptidase</keyword>
<dbReference type="SMART" id="SM01011">
    <property type="entry name" value="AMP_N"/>
    <property type="match status" value="1"/>
</dbReference>
<keyword evidence="7" id="KW-0464">Manganese</keyword>
<comment type="similarity">
    <text evidence="3">Belongs to the peptidase M24B family.</text>
</comment>
<comment type="caution">
    <text evidence="9">The sequence shown here is derived from an EMBL/GenBank/DDBJ whole genome shotgun (WGS) entry which is preliminary data.</text>
</comment>
<evidence type="ECO:0000256" key="7">
    <source>
        <dbReference type="ARBA" id="ARBA00023211"/>
    </source>
</evidence>